<name>A0A2G5TQI8_9PELO</name>
<gene>
    <name evidence="2" type="primary">Cnig_chr_V.g21108</name>
    <name evidence="2" type="ORF">B9Z55_021108</name>
</gene>
<dbReference type="OrthoDB" id="3256413at2759"/>
<dbReference type="Proteomes" id="UP000230233">
    <property type="component" value="Chromosome V"/>
</dbReference>
<dbReference type="EMBL" id="PDUG01000005">
    <property type="protein sequence ID" value="PIC29565.1"/>
    <property type="molecule type" value="Genomic_DNA"/>
</dbReference>
<keyword evidence="3" id="KW-1185">Reference proteome</keyword>
<dbReference type="CDD" id="cd22150">
    <property type="entry name" value="F-box_CeFBXA-like"/>
    <property type="match status" value="1"/>
</dbReference>
<dbReference type="InterPro" id="IPR036047">
    <property type="entry name" value="F-box-like_dom_sf"/>
</dbReference>
<dbReference type="AlphaFoldDB" id="A0A2G5TQI8"/>
<evidence type="ECO:0000313" key="2">
    <source>
        <dbReference type="EMBL" id="PIC29565.1"/>
    </source>
</evidence>
<proteinExistence type="predicted"/>
<evidence type="ECO:0000259" key="1">
    <source>
        <dbReference type="PROSITE" id="PS50181"/>
    </source>
</evidence>
<protein>
    <recommendedName>
        <fullName evidence="1">F-box domain-containing protein</fullName>
    </recommendedName>
</protein>
<dbReference type="PROSITE" id="PS50181">
    <property type="entry name" value="FBOX"/>
    <property type="match status" value="1"/>
</dbReference>
<feature type="domain" description="F-box" evidence="1">
    <location>
        <begin position="43"/>
        <end position="90"/>
    </location>
</feature>
<dbReference type="SUPFAM" id="SSF81383">
    <property type="entry name" value="F-box domain"/>
    <property type="match status" value="1"/>
</dbReference>
<evidence type="ECO:0000313" key="3">
    <source>
        <dbReference type="Proteomes" id="UP000230233"/>
    </source>
</evidence>
<organism evidence="2 3">
    <name type="scientific">Caenorhabditis nigoni</name>
    <dbReference type="NCBI Taxonomy" id="1611254"/>
    <lineage>
        <taxon>Eukaryota</taxon>
        <taxon>Metazoa</taxon>
        <taxon>Ecdysozoa</taxon>
        <taxon>Nematoda</taxon>
        <taxon>Chromadorea</taxon>
        <taxon>Rhabditida</taxon>
        <taxon>Rhabditina</taxon>
        <taxon>Rhabditomorpha</taxon>
        <taxon>Rhabditoidea</taxon>
        <taxon>Rhabditidae</taxon>
        <taxon>Peloderinae</taxon>
        <taxon>Caenorhabditis</taxon>
    </lineage>
</organism>
<reference evidence="3" key="1">
    <citation type="submission" date="2017-10" db="EMBL/GenBank/DDBJ databases">
        <title>Rapid genome shrinkage in a self-fertile nematode reveals novel sperm competition proteins.</title>
        <authorList>
            <person name="Yin D."/>
            <person name="Schwarz E.M."/>
            <person name="Thomas C.G."/>
            <person name="Felde R.L."/>
            <person name="Korf I.F."/>
            <person name="Cutter A.D."/>
            <person name="Schartner C.M."/>
            <person name="Ralston E.J."/>
            <person name="Meyer B.J."/>
            <person name="Haag E.S."/>
        </authorList>
    </citation>
    <scope>NUCLEOTIDE SEQUENCE [LARGE SCALE GENOMIC DNA]</scope>
    <source>
        <strain evidence="3">JU1422</strain>
    </source>
</reference>
<comment type="caution">
    <text evidence="2">The sequence shown here is derived from an EMBL/GenBank/DDBJ whole genome shotgun (WGS) entry which is preliminary data.</text>
</comment>
<sequence>MPGQFERLFGHENINFPEYEFWYYRFLSGNFDLEYDRSSISQPLTLLDLPMDSLMEVIGHMDVKNRMNARKVSKSLRDVIDSRKVDYSRICIDIDEKSIRLELDDVVYNYSDEHFQKIALKNLENVLKSVKNVEDLHVVFYESTPKIMFELFSKIMENTKFDVGRIHVLVDRHEDAL</sequence>
<dbReference type="InterPro" id="IPR001810">
    <property type="entry name" value="F-box_dom"/>
</dbReference>
<accession>A0A2G5TQI8</accession>
<dbReference type="Pfam" id="PF00646">
    <property type="entry name" value="F-box"/>
    <property type="match status" value="1"/>
</dbReference>
<dbReference type="SMART" id="SM00256">
    <property type="entry name" value="FBOX"/>
    <property type="match status" value="1"/>
</dbReference>